<protein>
    <submittedName>
        <fullName evidence="10">Pkinase-domain-containing protein</fullName>
    </submittedName>
</protein>
<dbReference type="PIRSF" id="PIRSF000654">
    <property type="entry name" value="Integrin-linked_kinase"/>
    <property type="match status" value="1"/>
</dbReference>
<dbReference type="Gene3D" id="1.10.510.10">
    <property type="entry name" value="Transferase(Phosphotransferase) domain 1"/>
    <property type="match status" value="1"/>
</dbReference>
<dbReference type="InterPro" id="IPR008271">
    <property type="entry name" value="Ser/Thr_kinase_AS"/>
</dbReference>
<evidence type="ECO:0000313" key="11">
    <source>
        <dbReference type="Proteomes" id="UP000193944"/>
    </source>
</evidence>
<evidence type="ECO:0000256" key="4">
    <source>
        <dbReference type="ARBA" id="ARBA00022741"/>
    </source>
</evidence>
<evidence type="ECO:0000313" key="10">
    <source>
        <dbReference type="EMBL" id="ORX75631.1"/>
    </source>
</evidence>
<dbReference type="InterPro" id="IPR000719">
    <property type="entry name" value="Prot_kinase_dom"/>
</dbReference>
<dbReference type="SUPFAM" id="SSF56112">
    <property type="entry name" value="Protein kinase-like (PK-like)"/>
    <property type="match status" value="1"/>
</dbReference>
<reference evidence="10 11" key="1">
    <citation type="submission" date="2016-08" db="EMBL/GenBank/DDBJ databases">
        <title>A Parts List for Fungal Cellulosomes Revealed by Comparative Genomics.</title>
        <authorList>
            <consortium name="DOE Joint Genome Institute"/>
            <person name="Haitjema C.H."/>
            <person name="Gilmore S.P."/>
            <person name="Henske J.K."/>
            <person name="Solomon K.V."/>
            <person name="De Groot R."/>
            <person name="Kuo A."/>
            <person name="Mondo S.J."/>
            <person name="Salamov A.A."/>
            <person name="Labutti K."/>
            <person name="Zhao Z."/>
            <person name="Chiniquy J."/>
            <person name="Barry K."/>
            <person name="Brewer H.M."/>
            <person name="Purvine S.O."/>
            <person name="Wright A.T."/>
            <person name="Boxma B."/>
            <person name="Van Alen T."/>
            <person name="Hackstein J.H."/>
            <person name="Baker S.E."/>
            <person name="Grigoriev I.V."/>
            <person name="O'Malley M.A."/>
        </authorList>
    </citation>
    <scope>NUCLEOTIDE SEQUENCE [LARGE SCALE GENOMIC DNA]</scope>
    <source>
        <strain evidence="10 11">S4</strain>
    </source>
</reference>
<feature type="domain" description="Protein kinase" evidence="9">
    <location>
        <begin position="30"/>
        <end position="278"/>
    </location>
</feature>
<dbReference type="PROSITE" id="PS50011">
    <property type="entry name" value="PROTEIN_KINASE_DOM"/>
    <property type="match status" value="1"/>
</dbReference>
<gene>
    <name evidence="10" type="ORF">BCR32DRAFT_263392</name>
</gene>
<dbReference type="GO" id="GO:0005737">
    <property type="term" value="C:cytoplasm"/>
    <property type="evidence" value="ECO:0007669"/>
    <property type="project" value="TreeGrafter"/>
</dbReference>
<dbReference type="PANTHER" id="PTHR24346">
    <property type="entry name" value="MAP/MICROTUBULE AFFINITY-REGULATING KINASE"/>
    <property type="match status" value="1"/>
</dbReference>
<dbReference type="FunFam" id="1.10.510.10:FF:000956">
    <property type="entry name" value="CAMK family protein kinase"/>
    <property type="match status" value="1"/>
</dbReference>
<reference evidence="10 11" key="2">
    <citation type="submission" date="2016-08" db="EMBL/GenBank/DDBJ databases">
        <title>Pervasive Adenine N6-methylation of Active Genes in Fungi.</title>
        <authorList>
            <consortium name="DOE Joint Genome Institute"/>
            <person name="Mondo S.J."/>
            <person name="Dannebaum R.O."/>
            <person name="Kuo R.C."/>
            <person name="Labutti K."/>
            <person name="Haridas S."/>
            <person name="Kuo A."/>
            <person name="Salamov A."/>
            <person name="Ahrendt S.R."/>
            <person name="Lipzen A."/>
            <person name="Sullivan W."/>
            <person name="Andreopoulos W.B."/>
            <person name="Clum A."/>
            <person name="Lindquist E."/>
            <person name="Daum C."/>
            <person name="Ramamoorthy G.K."/>
            <person name="Gryganskyi A."/>
            <person name="Culley D."/>
            <person name="Magnuson J.K."/>
            <person name="James T.Y."/>
            <person name="O'Malley M.A."/>
            <person name="Stajich J.E."/>
            <person name="Spatafora J.W."/>
            <person name="Visel A."/>
            <person name="Grigoriev I.V."/>
        </authorList>
    </citation>
    <scope>NUCLEOTIDE SEQUENCE [LARGE SCALE GENOMIC DNA]</scope>
    <source>
        <strain evidence="10 11">S4</strain>
    </source>
</reference>
<evidence type="ECO:0000259" key="9">
    <source>
        <dbReference type="PROSITE" id="PS50011"/>
    </source>
</evidence>
<comment type="similarity">
    <text evidence="1">Belongs to the protein kinase superfamily. CAMK Ser/Thr protein kinase family. NIM1 subfamily.</text>
</comment>
<keyword evidence="2 8" id="KW-0723">Serine/threonine-protein kinase</keyword>
<dbReference type="CDD" id="cd14003">
    <property type="entry name" value="STKc_AMPK-like"/>
    <property type="match status" value="1"/>
</dbReference>
<dbReference type="Pfam" id="PF00069">
    <property type="entry name" value="Pkinase"/>
    <property type="match status" value="1"/>
</dbReference>
<keyword evidence="6 7" id="KW-0067">ATP-binding</keyword>
<keyword evidence="3" id="KW-0808">Transferase</keyword>
<dbReference type="STRING" id="1754192.A0A1Y1WQ20"/>
<evidence type="ECO:0000256" key="8">
    <source>
        <dbReference type="RuleBase" id="RU000304"/>
    </source>
</evidence>
<dbReference type="Proteomes" id="UP000193944">
    <property type="component" value="Unassembled WGS sequence"/>
</dbReference>
<evidence type="ECO:0000256" key="2">
    <source>
        <dbReference type="ARBA" id="ARBA00022527"/>
    </source>
</evidence>
<name>A0A1Y1WQ20_9FUNG</name>
<sequence length="297" mass="33989">MKIYSKQKANLDSDLLKYLRSSSINSIGGYHIGKTLGKGSFGKVKLGVHKLTGQKVAIKIVDKIHAPIVAREIETWRHLIHPNIIQLYEVITSETKIYMIIEFAEEGELFDFITKYGRIDENSVTAKKLFRQLVEAVSYCHQNNFVHRDLKLENVLLSSDFNIKLSDFGFTREFSSSKLLDTYCGSVAYAAPEMISGKQYNGPGADIWSLGVILYTIVCGTLPFDDETDTVIHQKILNLKYEIPDFISDECKDLITRILKIEPSERITIEEILNHKWLEIPKDEYQSNIIQKMILNH</sequence>
<keyword evidence="5 10" id="KW-0418">Kinase</keyword>
<proteinExistence type="inferred from homology"/>
<evidence type="ECO:0000256" key="6">
    <source>
        <dbReference type="ARBA" id="ARBA00022840"/>
    </source>
</evidence>
<dbReference type="InterPro" id="IPR017441">
    <property type="entry name" value="Protein_kinase_ATP_BS"/>
</dbReference>
<dbReference type="GO" id="GO:0005524">
    <property type="term" value="F:ATP binding"/>
    <property type="evidence" value="ECO:0007669"/>
    <property type="project" value="UniProtKB-UniRule"/>
</dbReference>
<dbReference type="PROSITE" id="PS00107">
    <property type="entry name" value="PROTEIN_KINASE_ATP"/>
    <property type="match status" value="1"/>
</dbReference>
<comment type="caution">
    <text evidence="10">The sequence shown here is derived from an EMBL/GenBank/DDBJ whole genome shotgun (WGS) entry which is preliminary data.</text>
</comment>
<evidence type="ECO:0000256" key="1">
    <source>
        <dbReference type="ARBA" id="ARBA00010791"/>
    </source>
</evidence>
<dbReference type="GO" id="GO:0004674">
    <property type="term" value="F:protein serine/threonine kinase activity"/>
    <property type="evidence" value="ECO:0007669"/>
    <property type="project" value="UniProtKB-KW"/>
</dbReference>
<dbReference type="GO" id="GO:0035556">
    <property type="term" value="P:intracellular signal transduction"/>
    <property type="evidence" value="ECO:0007669"/>
    <property type="project" value="TreeGrafter"/>
</dbReference>
<keyword evidence="11" id="KW-1185">Reference proteome</keyword>
<dbReference type="SMART" id="SM00220">
    <property type="entry name" value="S_TKc"/>
    <property type="match status" value="1"/>
</dbReference>
<evidence type="ECO:0000256" key="5">
    <source>
        <dbReference type="ARBA" id="ARBA00022777"/>
    </source>
</evidence>
<accession>A0A1Y1WQ20</accession>
<evidence type="ECO:0000256" key="7">
    <source>
        <dbReference type="PROSITE-ProRule" id="PRU10141"/>
    </source>
</evidence>
<dbReference type="AlphaFoldDB" id="A0A1Y1WQ20"/>
<dbReference type="OrthoDB" id="504170at2759"/>
<feature type="binding site" evidence="7">
    <location>
        <position position="59"/>
    </location>
    <ligand>
        <name>ATP</name>
        <dbReference type="ChEBI" id="CHEBI:30616"/>
    </ligand>
</feature>
<evidence type="ECO:0000256" key="3">
    <source>
        <dbReference type="ARBA" id="ARBA00022679"/>
    </source>
</evidence>
<dbReference type="InterPro" id="IPR011009">
    <property type="entry name" value="Kinase-like_dom_sf"/>
</dbReference>
<dbReference type="PANTHER" id="PTHR24346:SF82">
    <property type="entry name" value="KP78A-RELATED"/>
    <property type="match status" value="1"/>
</dbReference>
<keyword evidence="4 7" id="KW-0547">Nucleotide-binding</keyword>
<dbReference type="PROSITE" id="PS00108">
    <property type="entry name" value="PROTEIN_KINASE_ST"/>
    <property type="match status" value="1"/>
</dbReference>
<organism evidence="10 11">
    <name type="scientific">Anaeromyces robustus</name>
    <dbReference type="NCBI Taxonomy" id="1754192"/>
    <lineage>
        <taxon>Eukaryota</taxon>
        <taxon>Fungi</taxon>
        <taxon>Fungi incertae sedis</taxon>
        <taxon>Chytridiomycota</taxon>
        <taxon>Chytridiomycota incertae sedis</taxon>
        <taxon>Neocallimastigomycetes</taxon>
        <taxon>Neocallimastigales</taxon>
        <taxon>Neocallimastigaceae</taxon>
        <taxon>Anaeromyces</taxon>
    </lineage>
</organism>
<dbReference type="FunFam" id="3.30.200.20:FF:000003">
    <property type="entry name" value="Non-specific serine/threonine protein kinase"/>
    <property type="match status" value="1"/>
</dbReference>
<dbReference type="EMBL" id="MCFG01000346">
    <property type="protein sequence ID" value="ORX75631.1"/>
    <property type="molecule type" value="Genomic_DNA"/>
</dbReference>